<feature type="domain" description="Gamma-glutamylcyclotransferase AIG2-like" evidence="4">
    <location>
        <begin position="10"/>
        <end position="109"/>
    </location>
</feature>
<evidence type="ECO:0000256" key="3">
    <source>
        <dbReference type="PIRSR" id="PIRSR617939-2"/>
    </source>
</evidence>
<gene>
    <name evidence="5" type="ORF">HM1_2956</name>
</gene>
<dbReference type="Proteomes" id="UP000008550">
    <property type="component" value="Chromosome"/>
</dbReference>
<dbReference type="Pfam" id="PF06094">
    <property type="entry name" value="GGACT"/>
    <property type="match status" value="1"/>
</dbReference>
<accession>B0TD14</accession>
<protein>
    <recommendedName>
        <fullName evidence="4">Gamma-glutamylcyclotransferase AIG2-like domain-containing protein</fullName>
    </recommendedName>
</protein>
<dbReference type="PANTHER" id="PTHR12935:SF0">
    <property type="entry name" value="GAMMA-GLUTAMYLCYCLOTRANSFERASE"/>
    <property type="match status" value="1"/>
</dbReference>
<evidence type="ECO:0000259" key="4">
    <source>
        <dbReference type="Pfam" id="PF06094"/>
    </source>
</evidence>
<evidence type="ECO:0000256" key="1">
    <source>
        <dbReference type="ARBA" id="ARBA00023239"/>
    </source>
</evidence>
<evidence type="ECO:0000313" key="5">
    <source>
        <dbReference type="EMBL" id="ABZ85465.1"/>
    </source>
</evidence>
<dbReference type="EMBL" id="CP000930">
    <property type="protein sequence ID" value="ABZ85465.1"/>
    <property type="molecule type" value="Genomic_DNA"/>
</dbReference>
<dbReference type="GO" id="GO:0003839">
    <property type="term" value="F:gamma-glutamylcyclotransferase activity"/>
    <property type="evidence" value="ECO:0007669"/>
    <property type="project" value="InterPro"/>
</dbReference>
<name>B0TD14_HELMI</name>
<evidence type="ECO:0000256" key="2">
    <source>
        <dbReference type="PIRSR" id="PIRSR617939-1"/>
    </source>
</evidence>
<dbReference type="OrthoDB" id="158990at2"/>
<dbReference type="InterPro" id="IPR017939">
    <property type="entry name" value="G-Glutamylcylcotransferase"/>
</dbReference>
<proteinExistence type="predicted"/>
<feature type="active site" description="Proton acceptor" evidence="2">
    <location>
        <position position="80"/>
    </location>
</feature>
<dbReference type="RefSeq" id="WP_012283940.1">
    <property type="nucleotide sequence ID" value="NC_010337.2"/>
</dbReference>
<dbReference type="AlphaFoldDB" id="B0TD14"/>
<dbReference type="InterPro" id="IPR009288">
    <property type="entry name" value="AIG2-like_dom"/>
</dbReference>
<dbReference type="Gene3D" id="3.10.490.10">
    <property type="entry name" value="Gamma-glutamyl cyclotransferase-like"/>
    <property type="match status" value="1"/>
</dbReference>
<organism evidence="5 6">
    <name type="scientific">Heliobacterium modesticaldum (strain ATCC 51547 / Ice1)</name>
    <dbReference type="NCBI Taxonomy" id="498761"/>
    <lineage>
        <taxon>Bacteria</taxon>
        <taxon>Bacillati</taxon>
        <taxon>Bacillota</taxon>
        <taxon>Clostridia</taxon>
        <taxon>Eubacteriales</taxon>
        <taxon>Heliobacteriaceae</taxon>
        <taxon>Heliomicrobium</taxon>
    </lineage>
</organism>
<reference evidence="5 6" key="1">
    <citation type="journal article" date="2008" name="J. Bacteriol.">
        <title>The genome of Heliobacterium modesticaldum, a phototrophic representative of the Firmicutes containing the simplest photosynthetic apparatus.</title>
        <authorList>
            <person name="Sattley W.M."/>
            <person name="Madigan M.T."/>
            <person name="Swingley W.D."/>
            <person name="Cheung P.C."/>
            <person name="Clocksin K.M."/>
            <person name="Conrad A.L."/>
            <person name="Dejesa L.C."/>
            <person name="Honchak B.M."/>
            <person name="Jung D.O."/>
            <person name="Karbach L.E."/>
            <person name="Kurdoglu A."/>
            <person name="Lahiri S."/>
            <person name="Mastrian S.D."/>
            <person name="Page L.E."/>
            <person name="Taylor H.L."/>
            <person name="Wang Z.T."/>
            <person name="Raymond J."/>
            <person name="Chen M."/>
            <person name="Blankenship R.E."/>
            <person name="Touchman J.W."/>
        </authorList>
    </citation>
    <scope>NUCLEOTIDE SEQUENCE [LARGE SCALE GENOMIC DNA]</scope>
    <source>
        <strain evidence="6">ATCC 51547 / Ice1</strain>
    </source>
</reference>
<dbReference type="InterPro" id="IPR013024">
    <property type="entry name" value="GGCT-like"/>
</dbReference>
<dbReference type="HOGENOM" id="CLU_048475_5_0_9"/>
<dbReference type="STRING" id="498761.HM1_2956"/>
<dbReference type="SUPFAM" id="SSF110857">
    <property type="entry name" value="Gamma-glutamyl cyclotransferase-like"/>
    <property type="match status" value="1"/>
</dbReference>
<dbReference type="KEGG" id="hmo:HM1_2956"/>
<keyword evidence="6" id="KW-1185">Reference proteome</keyword>
<keyword evidence="1" id="KW-0456">Lyase</keyword>
<feature type="binding site" evidence="3">
    <location>
        <position position="120"/>
    </location>
    <ligand>
        <name>substrate</name>
    </ligand>
</feature>
<dbReference type="PANTHER" id="PTHR12935">
    <property type="entry name" value="GAMMA-GLUTAMYLCYCLOTRANSFERASE"/>
    <property type="match status" value="1"/>
</dbReference>
<evidence type="ECO:0000313" key="6">
    <source>
        <dbReference type="Proteomes" id="UP000008550"/>
    </source>
</evidence>
<dbReference type="InterPro" id="IPR036568">
    <property type="entry name" value="GGCT-like_sf"/>
</dbReference>
<dbReference type="CDD" id="cd06661">
    <property type="entry name" value="GGCT_like"/>
    <property type="match status" value="1"/>
</dbReference>
<feature type="binding site" evidence="3">
    <location>
        <begin position="8"/>
        <end position="13"/>
    </location>
    <ligand>
        <name>substrate</name>
    </ligand>
</feature>
<dbReference type="eggNOG" id="COG2105">
    <property type="taxonomic scope" value="Bacteria"/>
</dbReference>
<sequence>MNGNKKLYVAYGSNLNLRQMADRCPTAKPVGAGVMKGWRLRFRGAHANAVATVEPFLGGSVPVLVWEITPADEAALDRYEGWPFFYRKETVNVRLGGKTVKAMAYIMNEGRPLGQPSCYYYATILEGYKDAGFDVDILCRATGDSVETDENGHD</sequence>